<dbReference type="EMBL" id="JAATJE010000001">
    <property type="protein sequence ID" value="NJC34262.1"/>
    <property type="molecule type" value="Genomic_DNA"/>
</dbReference>
<dbReference type="Proteomes" id="UP000734218">
    <property type="component" value="Unassembled WGS sequence"/>
</dbReference>
<dbReference type="PANTHER" id="PTHR37089:SF3">
    <property type="entry name" value="EXPORTED PROTEIN"/>
    <property type="match status" value="1"/>
</dbReference>
<evidence type="ECO:0000256" key="1">
    <source>
        <dbReference type="SAM" id="SignalP"/>
    </source>
</evidence>
<gene>
    <name evidence="3" type="ORF">GGR88_001736</name>
</gene>
<evidence type="ECO:0000313" key="4">
    <source>
        <dbReference type="Proteomes" id="UP000734218"/>
    </source>
</evidence>
<dbReference type="RefSeq" id="WP_167954123.1">
    <property type="nucleotide sequence ID" value="NZ_JAATJE010000001.1"/>
</dbReference>
<dbReference type="Pfam" id="PF05229">
    <property type="entry name" value="SCPU"/>
    <property type="match status" value="1"/>
</dbReference>
<dbReference type="InterPro" id="IPR053167">
    <property type="entry name" value="Spore_coat_component"/>
</dbReference>
<evidence type="ECO:0000313" key="3">
    <source>
        <dbReference type="EMBL" id="NJC34262.1"/>
    </source>
</evidence>
<dbReference type="PANTHER" id="PTHR37089">
    <property type="entry name" value="PROTEIN U-RELATED"/>
    <property type="match status" value="1"/>
</dbReference>
<accession>A0ABX0XNE1</accession>
<keyword evidence="4" id="KW-1185">Reference proteome</keyword>
<sequence length="173" mass="17397">MVARRLPAGLALLGATLVPGTADAGERRAAFIVGASIVNGCTVASDVSGSWGDIAMGTVPGIPGASASGSLSAGGVAGLSIECTPGADVSLAIDQGLNSQSGTRRLAPASGASRLDYRLFVDGSATPWTTQSLRLAFPAGGQRRVLPIRAETSLPTTLPAGRYTDTIRLTLSF</sequence>
<feature type="domain" description="Spore coat protein U/FanG" evidence="2">
    <location>
        <begin position="29"/>
        <end position="170"/>
    </location>
</feature>
<keyword evidence="1" id="KW-0732">Signal</keyword>
<reference evidence="3 4" key="1">
    <citation type="submission" date="2020-03" db="EMBL/GenBank/DDBJ databases">
        <title>Genomic Encyclopedia of Type Strains, Phase IV (KMG-IV): sequencing the most valuable type-strain genomes for metagenomic binning, comparative biology and taxonomic classification.</title>
        <authorList>
            <person name="Goeker M."/>
        </authorList>
    </citation>
    <scope>NUCLEOTIDE SEQUENCE [LARGE SCALE GENOMIC DNA]</scope>
    <source>
        <strain evidence="3 4">DSM 27651</strain>
    </source>
</reference>
<proteinExistence type="predicted"/>
<name>A0ABX0XNE1_9SPHN</name>
<dbReference type="InterPro" id="IPR007893">
    <property type="entry name" value="Spore_coat_U/FanG"/>
</dbReference>
<feature type="chain" id="PRO_5047465262" evidence="1">
    <location>
        <begin position="25"/>
        <end position="173"/>
    </location>
</feature>
<dbReference type="SMART" id="SM00972">
    <property type="entry name" value="SCPU"/>
    <property type="match status" value="1"/>
</dbReference>
<evidence type="ECO:0000259" key="2">
    <source>
        <dbReference type="Pfam" id="PF05229"/>
    </source>
</evidence>
<organism evidence="3 4">
    <name type="scientific">Sphingomonas jejuensis</name>
    <dbReference type="NCBI Taxonomy" id="904715"/>
    <lineage>
        <taxon>Bacteria</taxon>
        <taxon>Pseudomonadati</taxon>
        <taxon>Pseudomonadota</taxon>
        <taxon>Alphaproteobacteria</taxon>
        <taxon>Sphingomonadales</taxon>
        <taxon>Sphingomonadaceae</taxon>
        <taxon>Sphingomonas</taxon>
    </lineage>
</organism>
<comment type="caution">
    <text evidence="3">The sequence shown here is derived from an EMBL/GenBank/DDBJ whole genome shotgun (WGS) entry which is preliminary data.</text>
</comment>
<feature type="signal peptide" evidence="1">
    <location>
        <begin position="1"/>
        <end position="24"/>
    </location>
</feature>
<protein>
    <submittedName>
        <fullName evidence="3">Spore coat protein U-like protein</fullName>
    </submittedName>
</protein>